<dbReference type="PANTHER" id="PTHR22600:SF57">
    <property type="entry name" value="BETA-N-ACETYLHEXOSAMINIDASE"/>
    <property type="match status" value="1"/>
</dbReference>
<dbReference type="InterPro" id="IPR015882">
    <property type="entry name" value="HEX_bac_N"/>
</dbReference>
<feature type="domain" description="GH29D-like beta-sandwich" evidence="11">
    <location>
        <begin position="560"/>
        <end position="607"/>
    </location>
</feature>
<dbReference type="CDD" id="cd06563">
    <property type="entry name" value="GH20_chitobiase-like"/>
    <property type="match status" value="1"/>
</dbReference>
<dbReference type="Pfam" id="PF13290">
    <property type="entry name" value="CHB_HEX_C_1"/>
    <property type="match status" value="1"/>
</dbReference>
<evidence type="ECO:0000259" key="11">
    <source>
        <dbReference type="Pfam" id="PF13290"/>
    </source>
</evidence>
<dbReference type="InterPro" id="IPR059177">
    <property type="entry name" value="GH29D-like_dom"/>
</dbReference>
<feature type="signal peptide" evidence="8">
    <location>
        <begin position="1"/>
        <end position="33"/>
    </location>
</feature>
<dbReference type="Pfam" id="PF02838">
    <property type="entry name" value="Glyco_hydro_20b"/>
    <property type="match status" value="1"/>
</dbReference>
<dbReference type="RefSeq" id="WP_310033956.1">
    <property type="nucleotide sequence ID" value="NZ_JAVDRL010000011.1"/>
</dbReference>
<dbReference type="Proteomes" id="UP001262754">
    <property type="component" value="Unassembled WGS sequence"/>
</dbReference>
<feature type="chain" id="PRO_5045291450" description="beta-N-acetylhexosaminidase" evidence="8">
    <location>
        <begin position="34"/>
        <end position="785"/>
    </location>
</feature>
<dbReference type="PANTHER" id="PTHR22600">
    <property type="entry name" value="BETA-HEXOSAMINIDASE"/>
    <property type="match status" value="1"/>
</dbReference>
<evidence type="ECO:0000256" key="1">
    <source>
        <dbReference type="ARBA" id="ARBA00001231"/>
    </source>
</evidence>
<evidence type="ECO:0000256" key="3">
    <source>
        <dbReference type="ARBA" id="ARBA00012663"/>
    </source>
</evidence>
<evidence type="ECO:0000256" key="2">
    <source>
        <dbReference type="ARBA" id="ARBA00006285"/>
    </source>
</evidence>
<evidence type="ECO:0000259" key="10">
    <source>
        <dbReference type="Pfam" id="PF02838"/>
    </source>
</evidence>
<comment type="catalytic activity">
    <reaction evidence="1">
        <text>Hydrolysis of terminal non-reducing N-acetyl-D-hexosamine residues in N-acetyl-beta-D-hexosaminides.</text>
        <dbReference type="EC" id="3.2.1.52"/>
    </reaction>
</comment>
<dbReference type="Pfam" id="PF00728">
    <property type="entry name" value="Glyco_hydro_20"/>
    <property type="match status" value="1"/>
</dbReference>
<evidence type="ECO:0000256" key="6">
    <source>
        <dbReference type="ARBA" id="ARBA00030512"/>
    </source>
</evidence>
<dbReference type="PRINTS" id="PR00738">
    <property type="entry name" value="GLHYDRLASE20"/>
</dbReference>
<evidence type="ECO:0000256" key="7">
    <source>
        <dbReference type="ARBA" id="ARBA00033000"/>
    </source>
</evidence>
<sequence>MIFAPPFARAAQRLVGALSVSAAALALASAACAAEPALTLTPAPAQATLGQGTFALTARTRIFVAPGDVEARVVAGQLSDMLSKARGLKLAVVEGAPPAGEAVIVLARGQAGGDKPEAYALQVAPAGVTITAAKRAGLFYGAVSVWQLAVQDAAKGPAQLPAVSIDDSPRFAWRGFMLDSARHFQSVETIKAILDTMAAHKLNVLHWHLVDDQGWRLEIKKYPKLTSEGAWRVPAGAASEDPRTGKPVRYQGFYTQDQVRDLVAYAAARGITVVPEIEMPGHALAPLVAYPRFGMTKAPPRAAMGDWGVFPYLYRPSEETFGFLNDVLDEVMDLFPSEYIHVGGDEAVKDQWKASPEVQAQIQALGVKDEHGLQSWFIQRAEKHINARGRRMIGWDEILEGGLAPNATVMSWRGIDGAVAAASQGHDAVLAPDSTLYMDRRQSASADEPPGRIKIVSLRDVYDFDAAPAALTPAQRAHILGLQATAFTEHMRTDERLERMTFPRLIAVAENGWTPDARRDWASFAARLPAESARLDVLGVAHDTVPYEPQATLSPANAGQVSVALASGLGLGEIRYTLDGQVPTKASGLYEAPLALAPGKTVRARTFLGDDALGRVRDYPVTLLAARTRDSHQLELCGAGINLSLEDDAAKTGSGDGPRAVFAVDLMNPCWVWKGADLSTGLTLSARIGQVPFNFQIGADRQKIPLRPPATPAGELEVRIDGCAGERIAAIPLGAAARGPGLGTAAGVLPRREGVHDLCLTFTARTVEPTLVLDQVTLTPTKTPL</sequence>
<keyword evidence="8" id="KW-0732">Signal</keyword>
<evidence type="ECO:0000313" key="13">
    <source>
        <dbReference type="Proteomes" id="UP001262754"/>
    </source>
</evidence>
<dbReference type="InterPro" id="IPR025705">
    <property type="entry name" value="Beta_hexosaminidase_sua/sub"/>
</dbReference>
<dbReference type="EC" id="3.2.1.52" evidence="3"/>
<comment type="similarity">
    <text evidence="2">Belongs to the glycosyl hydrolase 20 family.</text>
</comment>
<evidence type="ECO:0000256" key="5">
    <source>
        <dbReference type="ARBA" id="ARBA00023295"/>
    </source>
</evidence>
<feature type="domain" description="Glycoside hydrolase family 20 catalytic" evidence="9">
    <location>
        <begin position="171"/>
        <end position="515"/>
    </location>
</feature>
<dbReference type="Gene3D" id="3.30.379.10">
    <property type="entry name" value="Chitobiase/beta-hexosaminidase domain 2-like"/>
    <property type="match status" value="1"/>
</dbReference>
<dbReference type="InterPro" id="IPR029018">
    <property type="entry name" value="Hex-like_dom2"/>
</dbReference>
<dbReference type="InterPro" id="IPR017853">
    <property type="entry name" value="GH"/>
</dbReference>
<evidence type="ECO:0000256" key="4">
    <source>
        <dbReference type="ARBA" id="ARBA00022801"/>
    </source>
</evidence>
<evidence type="ECO:0000313" key="12">
    <source>
        <dbReference type="EMBL" id="MDR6533159.1"/>
    </source>
</evidence>
<feature type="domain" description="Beta-hexosaminidase bacterial type N-terminal" evidence="10">
    <location>
        <begin position="39"/>
        <end position="167"/>
    </location>
</feature>
<keyword evidence="5 12" id="KW-0326">Glycosidase</keyword>
<dbReference type="InterPro" id="IPR015883">
    <property type="entry name" value="Glyco_hydro_20_cat"/>
</dbReference>
<keyword evidence="13" id="KW-1185">Reference proteome</keyword>
<comment type="caution">
    <text evidence="12">The sequence shown here is derived from an EMBL/GenBank/DDBJ whole genome shotgun (WGS) entry which is preliminary data.</text>
</comment>
<keyword evidence="4 12" id="KW-0378">Hydrolase</keyword>
<dbReference type="SUPFAM" id="SSF51445">
    <property type="entry name" value="(Trans)glycosidases"/>
    <property type="match status" value="1"/>
</dbReference>
<protein>
    <recommendedName>
        <fullName evidence="3">beta-N-acetylhexosaminidase</fullName>
        <ecNumber evidence="3">3.2.1.52</ecNumber>
    </recommendedName>
    <alternativeName>
        <fullName evidence="6">Beta-N-acetylhexosaminidase</fullName>
    </alternativeName>
    <alternativeName>
        <fullName evidence="7">N-acetyl-beta-glucosaminidase</fullName>
    </alternativeName>
</protein>
<dbReference type="Gene3D" id="3.20.20.80">
    <property type="entry name" value="Glycosidases"/>
    <property type="match status" value="1"/>
</dbReference>
<reference evidence="12 13" key="1">
    <citation type="submission" date="2023-07" db="EMBL/GenBank/DDBJ databases">
        <title>Sorghum-associated microbial communities from plants grown in Nebraska, USA.</title>
        <authorList>
            <person name="Schachtman D."/>
        </authorList>
    </citation>
    <scope>NUCLEOTIDE SEQUENCE [LARGE SCALE GENOMIC DNA]</scope>
    <source>
        <strain evidence="12 13">DS2154</strain>
    </source>
</reference>
<accession>A0ABU1N3Y6</accession>
<proteinExistence type="inferred from homology"/>
<dbReference type="EMBL" id="JAVDRL010000011">
    <property type="protein sequence ID" value="MDR6533159.1"/>
    <property type="molecule type" value="Genomic_DNA"/>
</dbReference>
<dbReference type="SUPFAM" id="SSF55545">
    <property type="entry name" value="beta-N-acetylhexosaminidase-like domain"/>
    <property type="match status" value="1"/>
</dbReference>
<evidence type="ECO:0000256" key="8">
    <source>
        <dbReference type="SAM" id="SignalP"/>
    </source>
</evidence>
<dbReference type="GO" id="GO:0004563">
    <property type="term" value="F:beta-N-acetylhexosaminidase activity"/>
    <property type="evidence" value="ECO:0007669"/>
    <property type="project" value="UniProtKB-EC"/>
</dbReference>
<organism evidence="12 13">
    <name type="scientific">Caulobacter rhizosphaerae</name>
    <dbReference type="NCBI Taxonomy" id="2010972"/>
    <lineage>
        <taxon>Bacteria</taxon>
        <taxon>Pseudomonadati</taxon>
        <taxon>Pseudomonadota</taxon>
        <taxon>Alphaproteobacteria</taxon>
        <taxon>Caulobacterales</taxon>
        <taxon>Caulobacteraceae</taxon>
        <taxon>Caulobacter</taxon>
    </lineage>
</organism>
<gene>
    <name evidence="12" type="ORF">J2800_003920</name>
</gene>
<name>A0ABU1N3Y6_9CAUL</name>
<evidence type="ECO:0000259" key="9">
    <source>
        <dbReference type="Pfam" id="PF00728"/>
    </source>
</evidence>